<proteinExistence type="predicted"/>
<protein>
    <submittedName>
        <fullName evidence="1">Uncharacterized protein</fullName>
    </submittedName>
</protein>
<reference evidence="1" key="1">
    <citation type="submission" date="2019-09" db="EMBL/GenBank/DDBJ databases">
        <authorList>
            <person name="Rodrigo-Torres L."/>
            <person name="Arahal R. D."/>
            <person name="Lucena T."/>
        </authorList>
    </citation>
    <scope>NUCLEOTIDE SEQUENCE</scope>
    <source>
        <strain evidence="1">ISS653</strain>
    </source>
</reference>
<keyword evidence="2" id="KW-1185">Reference proteome</keyword>
<accession>A0AC61Y8X6</accession>
<dbReference type="EMBL" id="CABVMM010000008">
    <property type="protein sequence ID" value="VVV00861.1"/>
    <property type="molecule type" value="Genomic_DNA"/>
</dbReference>
<name>A0AC61Y8X6_9FLAO</name>
<sequence>MNKTFYKILAFIFGFMAIGGISESYRIMTSSAPDIAPQRTYLTIMSLGMLALFLFLTRYFGRKRKN</sequence>
<gene>
    <name evidence="1" type="ORF">FVB9532_02137</name>
</gene>
<organism evidence="1 2">
    <name type="scientific">Mesonia oceanica</name>
    <dbReference type="NCBI Taxonomy" id="2687242"/>
    <lineage>
        <taxon>Bacteria</taxon>
        <taxon>Pseudomonadati</taxon>
        <taxon>Bacteroidota</taxon>
        <taxon>Flavobacteriia</taxon>
        <taxon>Flavobacteriales</taxon>
        <taxon>Flavobacteriaceae</taxon>
        <taxon>Mesonia</taxon>
    </lineage>
</organism>
<comment type="caution">
    <text evidence="1">The sequence shown here is derived from an EMBL/GenBank/DDBJ whole genome shotgun (WGS) entry which is preliminary data.</text>
</comment>
<evidence type="ECO:0000313" key="2">
    <source>
        <dbReference type="Proteomes" id="UP000356253"/>
    </source>
</evidence>
<evidence type="ECO:0000313" key="1">
    <source>
        <dbReference type="EMBL" id="VVV00861.1"/>
    </source>
</evidence>
<dbReference type="Proteomes" id="UP000356253">
    <property type="component" value="Unassembled WGS sequence"/>
</dbReference>